<evidence type="ECO:0000256" key="13">
    <source>
        <dbReference type="ARBA" id="ARBA00022805"/>
    </source>
</evidence>
<comment type="similarity">
    <text evidence="24">Belongs to the TRAFAC class myosin-kinesin ATPase superfamily. Kinesin family. KIN-13 subfamily.</text>
</comment>
<evidence type="ECO:0000256" key="17">
    <source>
        <dbReference type="ARBA" id="ARBA00022989"/>
    </source>
</evidence>
<feature type="region of interest" description="Disordered" evidence="28">
    <location>
        <begin position="1544"/>
        <end position="1580"/>
    </location>
</feature>
<dbReference type="InterPro" id="IPR006703">
    <property type="entry name" value="G_AIG1"/>
</dbReference>
<keyword evidence="17" id="KW-1133">Transmembrane helix</keyword>
<keyword evidence="11 25" id="KW-0547">Nucleotide-binding</keyword>
<feature type="compositionally biased region" description="Basic and acidic residues" evidence="28">
    <location>
        <begin position="855"/>
        <end position="864"/>
    </location>
</feature>
<dbReference type="SUPFAM" id="SSF52540">
    <property type="entry name" value="P-loop containing nucleoside triphosphate hydrolases"/>
    <property type="match status" value="2"/>
</dbReference>
<dbReference type="PROSITE" id="PS51720">
    <property type="entry name" value="G_AIG1"/>
    <property type="match status" value="1"/>
</dbReference>
<dbReference type="PANTHER" id="PTHR47971:SF8">
    <property type="entry name" value="KINESIN-LIKE PROTEIN"/>
    <property type="match status" value="1"/>
</dbReference>
<evidence type="ECO:0000256" key="5">
    <source>
        <dbReference type="ARBA" id="ARBA00022528"/>
    </source>
</evidence>
<feature type="compositionally biased region" description="Basic and acidic residues" evidence="28">
    <location>
        <begin position="1079"/>
        <end position="1089"/>
    </location>
</feature>
<dbReference type="Pfam" id="PF04548">
    <property type="entry name" value="AIG1"/>
    <property type="match status" value="1"/>
</dbReference>
<keyword evidence="15" id="KW-0460">Magnesium</keyword>
<keyword evidence="16" id="KW-0653">Protein transport</keyword>
<dbReference type="GO" id="GO:0005874">
    <property type="term" value="C:microtubule"/>
    <property type="evidence" value="ECO:0007669"/>
    <property type="project" value="UniProtKB-KW"/>
</dbReference>
<comment type="subcellular location">
    <subcellularLocation>
        <location evidence="2">Cytoplasm</location>
        <location evidence="2">Cytoskeleton</location>
    </subcellularLocation>
    <subcellularLocation>
        <location evidence="22">Plastid</location>
        <location evidence="22">Chloroplast outer membrane</location>
        <topology evidence="22">Single-pass membrane protein</topology>
    </subcellularLocation>
</comment>
<feature type="domain" description="AIG1-type G" evidence="30">
    <location>
        <begin position="1292"/>
        <end position="1521"/>
    </location>
</feature>
<accession>A0A8S1ZZ18</accession>
<dbReference type="InterPro" id="IPR011990">
    <property type="entry name" value="TPR-like_helical_dom_sf"/>
</dbReference>
<dbReference type="GO" id="GO:0046872">
    <property type="term" value="F:metal ion binding"/>
    <property type="evidence" value="ECO:0007669"/>
    <property type="project" value="UniProtKB-KW"/>
</dbReference>
<feature type="repeat" description="PPR" evidence="26">
    <location>
        <begin position="2252"/>
        <end position="2286"/>
    </location>
</feature>
<feature type="compositionally biased region" description="Polar residues" evidence="28">
    <location>
        <begin position="1192"/>
        <end position="1212"/>
    </location>
</feature>
<evidence type="ECO:0000259" key="30">
    <source>
        <dbReference type="PROSITE" id="PS51720"/>
    </source>
</evidence>
<evidence type="ECO:0000313" key="31">
    <source>
        <dbReference type="EMBL" id="CAE5967520.1"/>
    </source>
</evidence>
<feature type="region of interest" description="Disordered" evidence="28">
    <location>
        <begin position="525"/>
        <end position="694"/>
    </location>
</feature>
<evidence type="ECO:0000256" key="26">
    <source>
        <dbReference type="PROSITE-ProRule" id="PRU00708"/>
    </source>
</evidence>
<dbReference type="GO" id="GO:0009707">
    <property type="term" value="C:chloroplast outer membrane"/>
    <property type="evidence" value="ECO:0007669"/>
    <property type="project" value="UniProtKB-SubCell"/>
</dbReference>
<dbReference type="PROSITE" id="PS51375">
    <property type="entry name" value="PPR"/>
    <property type="match status" value="6"/>
</dbReference>
<evidence type="ECO:0000256" key="9">
    <source>
        <dbReference type="ARBA" id="ARBA00022723"/>
    </source>
</evidence>
<keyword evidence="6" id="KW-0934">Plastid</keyword>
<dbReference type="SMART" id="SM00129">
    <property type="entry name" value="KISc"/>
    <property type="match status" value="1"/>
</dbReference>
<keyword evidence="7" id="KW-0812">Transmembrane</keyword>
<dbReference type="CDD" id="cd01367">
    <property type="entry name" value="KISc_KIF2_like"/>
    <property type="match status" value="1"/>
</dbReference>
<dbReference type="GO" id="GO:0003777">
    <property type="term" value="F:microtubule motor activity"/>
    <property type="evidence" value="ECO:0007669"/>
    <property type="project" value="InterPro"/>
</dbReference>
<evidence type="ECO:0000256" key="6">
    <source>
        <dbReference type="ARBA" id="ARBA00022640"/>
    </source>
</evidence>
<feature type="compositionally biased region" description="Low complexity" evidence="28">
    <location>
        <begin position="1151"/>
        <end position="1160"/>
    </location>
</feature>
<dbReference type="Pfam" id="PF00225">
    <property type="entry name" value="Kinesin"/>
    <property type="match status" value="1"/>
</dbReference>
<feature type="repeat" description="PPR" evidence="26">
    <location>
        <begin position="2388"/>
        <end position="2422"/>
    </location>
</feature>
<dbReference type="Pfam" id="PF01535">
    <property type="entry name" value="PPR"/>
    <property type="match status" value="4"/>
</dbReference>
<keyword evidence="12" id="KW-0378">Hydrolase</keyword>
<dbReference type="FunFam" id="1.25.40.10:FF:000073">
    <property type="entry name" value="Pentatricopeptide repeat-containing protein chloroplastic"/>
    <property type="match status" value="1"/>
</dbReference>
<evidence type="ECO:0000256" key="8">
    <source>
        <dbReference type="ARBA" id="ARBA00022701"/>
    </source>
</evidence>
<evidence type="ECO:0000313" key="32">
    <source>
        <dbReference type="Proteomes" id="UP000682877"/>
    </source>
</evidence>
<dbReference type="InterPro" id="IPR027417">
    <property type="entry name" value="P-loop_NTPase"/>
</dbReference>
<dbReference type="FunFam" id="3.40.50.300:FF:000413">
    <property type="entry name" value="Translocase of chloroplast 120, chloroplastic"/>
    <property type="match status" value="1"/>
</dbReference>
<keyword evidence="13" id="KW-1002">Plastid outer membrane</keyword>
<organism evidence="31 32">
    <name type="scientific">Arabidopsis arenosa</name>
    <name type="common">Sand rock-cress</name>
    <name type="synonym">Cardaminopsis arenosa</name>
    <dbReference type="NCBI Taxonomy" id="38785"/>
    <lineage>
        <taxon>Eukaryota</taxon>
        <taxon>Viridiplantae</taxon>
        <taxon>Streptophyta</taxon>
        <taxon>Embryophyta</taxon>
        <taxon>Tracheophyta</taxon>
        <taxon>Spermatophyta</taxon>
        <taxon>Magnoliopsida</taxon>
        <taxon>eudicotyledons</taxon>
        <taxon>Gunneridae</taxon>
        <taxon>Pentapetalae</taxon>
        <taxon>rosids</taxon>
        <taxon>malvids</taxon>
        <taxon>Brassicales</taxon>
        <taxon>Brassicaceae</taxon>
        <taxon>Camelineae</taxon>
        <taxon>Arabidopsis</taxon>
    </lineage>
</organism>
<evidence type="ECO:0000256" key="22">
    <source>
        <dbReference type="ARBA" id="ARBA00023766"/>
    </source>
</evidence>
<feature type="repeat" description="PPR" evidence="26">
    <location>
        <begin position="1946"/>
        <end position="1980"/>
    </location>
</feature>
<feature type="repeat" description="PPR" evidence="26">
    <location>
        <begin position="2016"/>
        <end position="2050"/>
    </location>
</feature>
<feature type="compositionally biased region" description="Polar residues" evidence="28">
    <location>
        <begin position="611"/>
        <end position="632"/>
    </location>
</feature>
<dbReference type="GO" id="GO:0007019">
    <property type="term" value="P:microtubule depolymerization"/>
    <property type="evidence" value="ECO:0007669"/>
    <property type="project" value="TreeGrafter"/>
</dbReference>
<dbReference type="GO" id="GO:0045036">
    <property type="term" value="P:protein targeting to chloroplast"/>
    <property type="evidence" value="ECO:0007669"/>
    <property type="project" value="InterPro"/>
</dbReference>
<feature type="domain" description="Kinesin motor" evidence="29">
    <location>
        <begin position="193"/>
        <end position="526"/>
    </location>
</feature>
<keyword evidence="14 25" id="KW-0067">ATP-binding</keyword>
<feature type="compositionally biased region" description="Polar residues" evidence="28">
    <location>
        <begin position="580"/>
        <end position="593"/>
    </location>
</feature>
<evidence type="ECO:0000256" key="4">
    <source>
        <dbReference type="ARBA" id="ARBA00022490"/>
    </source>
</evidence>
<dbReference type="Pfam" id="PF13041">
    <property type="entry name" value="PPR_2"/>
    <property type="match status" value="3"/>
</dbReference>
<dbReference type="GO" id="GO:0015031">
    <property type="term" value="P:protein transport"/>
    <property type="evidence" value="ECO:0007669"/>
    <property type="project" value="UniProtKB-KW"/>
</dbReference>
<dbReference type="Pfam" id="PF20431">
    <property type="entry name" value="E_motif"/>
    <property type="match status" value="1"/>
</dbReference>
<keyword evidence="10" id="KW-0677">Repeat</keyword>
<dbReference type="GO" id="GO:0003924">
    <property type="term" value="F:GTPase activity"/>
    <property type="evidence" value="ECO:0007669"/>
    <property type="project" value="InterPro"/>
</dbReference>
<dbReference type="Gene3D" id="3.40.850.10">
    <property type="entry name" value="Kinesin motor domain"/>
    <property type="match status" value="1"/>
</dbReference>
<dbReference type="CDD" id="cd01853">
    <property type="entry name" value="Toc34_like"/>
    <property type="match status" value="1"/>
</dbReference>
<evidence type="ECO:0000256" key="11">
    <source>
        <dbReference type="ARBA" id="ARBA00022741"/>
    </source>
</evidence>
<dbReference type="InterPro" id="IPR024283">
    <property type="entry name" value="TOC159_MAD"/>
</dbReference>
<gene>
    <name evidence="31" type="ORF">AARE701A_LOCUS7374</name>
</gene>
<feature type="repeat" description="PPR" evidence="26">
    <location>
        <begin position="2353"/>
        <end position="2387"/>
    </location>
</feature>
<dbReference type="FunFam" id="1.25.40.10:FF:001093">
    <property type="entry name" value="Pentatricopeptide repeat-containing protein At2g34400"/>
    <property type="match status" value="1"/>
</dbReference>
<keyword evidence="20 25" id="KW-0505">Motor protein</keyword>
<evidence type="ECO:0000256" key="25">
    <source>
        <dbReference type="PROSITE-ProRule" id="PRU00283"/>
    </source>
</evidence>
<dbReference type="EMBL" id="LR999453">
    <property type="protein sequence ID" value="CAE5967520.1"/>
    <property type="molecule type" value="Genomic_DNA"/>
</dbReference>
<comment type="similarity">
    <text evidence="23">Belongs to the TRAFAC class TrmE-Era-EngA-EngB-Septin-like GTPase superfamily. AIG1/Toc34/Toc159-like paraseptin GTPase family. TOC159 subfamily.</text>
</comment>
<dbReference type="Gene3D" id="3.40.50.300">
    <property type="entry name" value="P-loop containing nucleotide triphosphate hydrolases"/>
    <property type="match status" value="1"/>
</dbReference>
<feature type="compositionally biased region" description="Basic and acidic residues" evidence="28">
    <location>
        <begin position="569"/>
        <end position="579"/>
    </location>
</feature>
<dbReference type="Proteomes" id="UP000682877">
    <property type="component" value="Chromosome 3"/>
</dbReference>
<dbReference type="InterPro" id="IPR002885">
    <property type="entry name" value="PPR_rpt"/>
</dbReference>
<keyword evidence="18" id="KW-0342">GTP-binding</keyword>
<keyword evidence="21" id="KW-0206">Cytoskeleton</keyword>
<feature type="binding site" evidence="25">
    <location>
        <begin position="282"/>
        <end position="289"/>
    </location>
    <ligand>
        <name>ATP</name>
        <dbReference type="ChEBI" id="CHEBI:30616"/>
    </ligand>
</feature>
<feature type="region of interest" description="Disordered" evidence="28">
    <location>
        <begin position="1071"/>
        <end position="1220"/>
    </location>
</feature>
<dbReference type="Gene3D" id="1.25.40.10">
    <property type="entry name" value="Tetratricopeptide repeat domain"/>
    <property type="match status" value="4"/>
</dbReference>
<dbReference type="InterPro" id="IPR027640">
    <property type="entry name" value="Kinesin-like_fam"/>
</dbReference>
<dbReference type="NCBIfam" id="TIGR00993">
    <property type="entry name" value="3a0901s04IAP86"/>
    <property type="match status" value="1"/>
</dbReference>
<evidence type="ECO:0000256" key="16">
    <source>
        <dbReference type="ARBA" id="ARBA00022927"/>
    </source>
</evidence>
<evidence type="ECO:0000256" key="21">
    <source>
        <dbReference type="ARBA" id="ARBA00023212"/>
    </source>
</evidence>
<dbReference type="InterPro" id="IPR001752">
    <property type="entry name" value="Kinesin_motor_dom"/>
</dbReference>
<evidence type="ECO:0000256" key="27">
    <source>
        <dbReference type="SAM" id="Coils"/>
    </source>
</evidence>
<feature type="compositionally biased region" description="Polar residues" evidence="28">
    <location>
        <begin position="669"/>
        <end position="689"/>
    </location>
</feature>
<evidence type="ECO:0000256" key="2">
    <source>
        <dbReference type="ARBA" id="ARBA00004245"/>
    </source>
</evidence>
<evidence type="ECO:0000256" key="19">
    <source>
        <dbReference type="ARBA" id="ARBA00023136"/>
    </source>
</evidence>
<dbReference type="PROSITE" id="PS50067">
    <property type="entry name" value="KINESIN_MOTOR_2"/>
    <property type="match status" value="1"/>
</dbReference>
<dbReference type="InterPro" id="IPR036961">
    <property type="entry name" value="Kinesin_motor_dom_sf"/>
</dbReference>
<evidence type="ECO:0000256" key="3">
    <source>
        <dbReference type="ARBA" id="ARBA00022448"/>
    </source>
</evidence>
<dbReference type="NCBIfam" id="TIGR00756">
    <property type="entry name" value="PPR"/>
    <property type="match status" value="5"/>
</dbReference>
<keyword evidence="27" id="KW-0175">Coiled coil</keyword>
<evidence type="ECO:0000256" key="15">
    <source>
        <dbReference type="ARBA" id="ARBA00022842"/>
    </source>
</evidence>
<sequence>MGGQMQQSNAAAATALYDGALPTNDAGDAVMARWLQSAGLQHLASPVASTGNDQRHLPNLLMQGYGAQTAEEKQRLFKLMRNLNFNGDSTSESYTPTAQTSAAMPSSEGFFSPEFRGDFGAGLLDLHAMDDTELLSEHVITEPFEPSPFMPSVNKEFEEDYNLPANRQQRQPTEAEPLGLLPKSEKENNSVAKIKVVVRKRPLNKKETAKREEDVVTVSDNSLTVHEPKVKVDLTAYVERHEFCFDAVLDEDVSNDEVYRATIEPIIPIIFQRTKATCFAYGQTGSGKTFTMKPLPIRAVEDLMRLLRQPVYSNQRFKLWLSYFEIYGGKLFDLLSERKKLCMREDGRQQVCIVGLQEYEVSDVQIVKDFIEKGNAERSTGSTGANEESSRSHAILQLVVKKHVEVKDTRRRNNDGNELPGKVVGKISFIDLAGSERGADTTDNDRQTRIEGAEINKSLLALKECIRALDNDQLHIPFRGSKLTEVLRDSFVGNSRTVMISCISPNAGSCEHTLNTLRYADRVKSLSKSGNSKKDQTANAMPPVNKDALLGPNDVEDVFEPPQEVNVQETRRRVVEKDSNTTTSGIDFRQPTNYREESGIPSFSMDKGRSETNSSFGGSTSQRNHMSSYPQETSDREEKVKKVSPPRGKGLREEKPDRPQNWPKRDVSSSDIPTLTNFRQNTSETASRQYDTDPSLDENLDALLEEEEALIAAHRKEIEDTMEIVREEMKLLAEVDQPGSMIENYVTQLSFVLSRKAAGLVSLQARLARFQHRLKEQEILSPLILEMGDGAEIVDMLEGEEKKLAEKNELVGSDEVRDNEEEVFEEAIGSQEGPQPESFEADVLQEDLPLEETPENSKNEHEEVGDLEETSSNERGVEDLKVNYTVVGESHGEVNLQHTTAKEAESDLVTAKMNDDDQGEVADAEISYGKIESSLDVVENSEESTSIFAAEDVNLENGYTHSSSGNGIVSPENKELVAEVISASAWSEETGNDGIENEILDEKVDVSAGMGTEKKVGEGEGTNRNCFEKGFICLDNESGAKRNVETGTDYNSIKNASGDKSLNDSIEVAAGTLSPLEKSSSEEKGETEGHSSSSFPGVTFREQDTVQNRNGGHDIQQSPQSNKEIEKQQDSSVNIGPEIKESQHVERESEVSSSVSPTESRINTASLPSARPAGLGRAAPLLEPAPRVPQQPRVNGNVSHNQPQQAEDSTTAETDEHDETREKLQFIRVKFLRLSHRLGQTPHNVVVAQVLYRLGLAEQLRGRNGSRVGAFSFDRASAMAEQLEAAGQDPLDFSCTIMVLGKSGVGKSATINSIFDELKISTDAFQMGTKRVQDIEGFVQGIKVRVIDTPGLLPSWSDQHKNEKILKSVRAFIKKNPPDIVLYLDRLDMQSRDSGDMPLLRTITDVFGPSIWFNAIVGLTHAASAPPDGPNGTASSYDMFVTQRSHVIQQAIRQAAGDMRLMNPVSLVENHSACRTNRAGQRVLPNGQVWKPHLLLLSFASKILAEANALLKLQDNIPGEQFVSRSKAPPLPLLLSSLLQSRPQAKLPEQQYDDEEDEDDLDESSDSDEESEYDELPPFKRLTKAEMAKLNKSHRKEYLDEMEYREKLFMKRQMKEERKRRKLLKKFAAEIKDMPSGYSENVEEERSEPAAVPVPMPDLSLPASFDSDNPTHRYRYLDSSNQWLVRPVLETHGWDHDIGYEGVNAERLFVVKDKIPVSFSGQVTKDKKDANVQLELASSVKHGDGRSTSLGFDMQNAGKELAYTVRSETRFNNFRKNKAAAGLSVTLLGDSVSAGLKVEDKLIANKRFRMVMSGGAMTSRGDVAYGGTLEAQFRDKDYPLGRFLSTLGFSVMDWHGDLAIGGNIQSQVPIGRSSNLIARANLNNRGAGQVSIRVNSSEQLQLAVVALVPLFKKLLMLVNLTRLYASCNEVELARHVFDEIPHPRINPITWDVMIRAYVSNGFPEKALDFYYKMLSSGVRPTKYTYPFVLKACAGLRAIKDGKLIHSHVKCSNFAADMYVCTALVDFYAKCGELEMAIKVFDEMPKRDIVAWNAMISGFSLHCCLTDVIGLFLDMRRSDGLSPNLSTIVGMFPALGRAGALREGKAVHGYCTRMGFSNDLVVKTGILDVYAKSKCIIYARRVFDSDFKKNEVTWSAMIGGYVENDMIKEAGEVFLQMLVNADMAMVTPVAIGLILMGCARFGDLNGGRCVHCYAIKAGFILDLTVGNTVISFYTKSGSLCDAFRQFSEIGLKDIVSYNSLISGCVENCRAEESFRLFHDMKSSGIHPDITTLVGVLTACSHLAAWGHGSSCHGYCVVNGYAVNTSICNALMDMYTKCGRLYVAKRVFDTMHMRDIVSWNTMLFGFGIHGLGKEALSLFNSMQETGVNPDEVTLLAILSAYSHSGLVDEGKQLFNSMSRGDFNVTPRIDHYNCMTDLLARAGYLDEAYDFVNKMPFEPDIRVLGTLLSACWTYKNVELGNEVSKKMQSLGETTESLVLLSNTYSAAERWEDAAKIRMTQNQRGLLKTPGYSWVDV</sequence>
<keyword evidence="19" id="KW-0472">Membrane</keyword>
<dbReference type="FunFam" id="3.40.850.10:FF:000012">
    <property type="entry name" value="Kinesin-like protein"/>
    <property type="match status" value="1"/>
</dbReference>
<feature type="compositionally biased region" description="Polar residues" evidence="28">
    <location>
        <begin position="1105"/>
        <end position="1122"/>
    </location>
</feature>
<keyword evidence="9" id="KW-0479">Metal-binding</keyword>
<keyword evidence="8" id="KW-0493">Microtubule</keyword>
<evidence type="ECO:0000256" key="12">
    <source>
        <dbReference type="ARBA" id="ARBA00022801"/>
    </source>
</evidence>
<feature type="repeat" description="PPR" evidence="26">
    <location>
        <begin position="2149"/>
        <end position="2179"/>
    </location>
</feature>
<feature type="compositionally biased region" description="Basic and acidic residues" evidence="28">
    <location>
        <begin position="650"/>
        <end position="668"/>
    </location>
</feature>
<evidence type="ECO:0000256" key="24">
    <source>
        <dbReference type="ARBA" id="ARBA00061030"/>
    </source>
</evidence>
<dbReference type="InterPro" id="IPR019821">
    <property type="entry name" value="Kinesin_motor_CS"/>
</dbReference>
<reference evidence="31" key="1">
    <citation type="submission" date="2021-01" db="EMBL/GenBank/DDBJ databases">
        <authorList>
            <person name="Bezrukov I."/>
        </authorList>
    </citation>
    <scope>NUCLEOTIDE SEQUENCE</scope>
</reference>
<dbReference type="FunFam" id="1.25.40.10:FF:000682">
    <property type="entry name" value="Pentatricopeptide repeat-containing protein At3g16610"/>
    <property type="match status" value="1"/>
</dbReference>
<dbReference type="GO" id="GO:0005525">
    <property type="term" value="F:GTP binding"/>
    <property type="evidence" value="ECO:0007669"/>
    <property type="project" value="UniProtKB-KW"/>
</dbReference>
<evidence type="ECO:0000259" key="29">
    <source>
        <dbReference type="PROSITE" id="PS50067"/>
    </source>
</evidence>
<evidence type="ECO:0000256" key="23">
    <source>
        <dbReference type="ARBA" id="ARBA00023775"/>
    </source>
</evidence>
<evidence type="ECO:0000256" key="10">
    <source>
        <dbReference type="ARBA" id="ARBA00022737"/>
    </source>
</evidence>
<name>A0A8S1ZZ18_ARAAE</name>
<dbReference type="GO" id="GO:0008017">
    <property type="term" value="F:microtubule binding"/>
    <property type="evidence" value="ECO:0007669"/>
    <property type="project" value="InterPro"/>
</dbReference>
<keyword evidence="32" id="KW-1185">Reference proteome</keyword>
<dbReference type="PANTHER" id="PTHR47971">
    <property type="entry name" value="KINESIN-RELATED PROTEIN 6"/>
    <property type="match status" value="1"/>
</dbReference>
<dbReference type="PROSITE" id="PS00411">
    <property type="entry name" value="KINESIN_MOTOR_1"/>
    <property type="match status" value="1"/>
</dbReference>
<protein>
    <submittedName>
        <fullName evidence="31">Uncharacterized protein</fullName>
    </submittedName>
</protein>
<dbReference type="Pfam" id="PF11886">
    <property type="entry name" value="TOC159_MAD"/>
    <property type="match status" value="1"/>
</dbReference>
<proteinExistence type="inferred from homology"/>
<dbReference type="InterPro" id="IPR005690">
    <property type="entry name" value="Toc86_159"/>
</dbReference>
<feature type="coiled-coil region" evidence="27">
    <location>
        <begin position="704"/>
        <end position="735"/>
    </location>
</feature>
<comment type="cofactor">
    <cofactor evidence="1">
        <name>Mg(2+)</name>
        <dbReference type="ChEBI" id="CHEBI:18420"/>
    </cofactor>
</comment>
<dbReference type="InterPro" id="IPR046848">
    <property type="entry name" value="E_motif"/>
</dbReference>
<feature type="compositionally biased region" description="Basic and acidic residues" evidence="28">
    <location>
        <begin position="1138"/>
        <end position="1150"/>
    </location>
</feature>
<keyword evidence="5" id="KW-0150">Chloroplast</keyword>
<keyword evidence="3" id="KW-0813">Transport</keyword>
<dbReference type="GO" id="GO:0007018">
    <property type="term" value="P:microtubule-based movement"/>
    <property type="evidence" value="ECO:0007669"/>
    <property type="project" value="InterPro"/>
</dbReference>
<evidence type="ECO:0000256" key="7">
    <source>
        <dbReference type="ARBA" id="ARBA00022692"/>
    </source>
</evidence>
<evidence type="ECO:0000256" key="20">
    <source>
        <dbReference type="ARBA" id="ARBA00023175"/>
    </source>
</evidence>
<evidence type="ECO:0000256" key="1">
    <source>
        <dbReference type="ARBA" id="ARBA00001946"/>
    </source>
</evidence>
<dbReference type="GO" id="GO:0005524">
    <property type="term" value="F:ATP binding"/>
    <property type="evidence" value="ECO:0007669"/>
    <property type="project" value="UniProtKB-UniRule"/>
</dbReference>
<feature type="region of interest" description="Disordered" evidence="28">
    <location>
        <begin position="850"/>
        <end position="877"/>
    </location>
</feature>
<evidence type="ECO:0000256" key="14">
    <source>
        <dbReference type="ARBA" id="ARBA00022840"/>
    </source>
</evidence>
<keyword evidence="4" id="KW-0963">Cytoplasm</keyword>
<dbReference type="GO" id="GO:1903338">
    <property type="term" value="P:regulation of cell wall organization or biogenesis"/>
    <property type="evidence" value="ECO:0007669"/>
    <property type="project" value="UniProtKB-ARBA"/>
</dbReference>
<evidence type="ECO:0000256" key="18">
    <source>
        <dbReference type="ARBA" id="ARBA00023134"/>
    </source>
</evidence>
<dbReference type="PRINTS" id="PR00380">
    <property type="entry name" value="KINESINHEAVY"/>
</dbReference>
<feature type="compositionally biased region" description="Acidic residues" evidence="28">
    <location>
        <begin position="1551"/>
        <end position="1575"/>
    </location>
</feature>
<evidence type="ECO:0000256" key="28">
    <source>
        <dbReference type="SAM" id="MobiDB-lite"/>
    </source>
</evidence>